<keyword evidence="3" id="KW-1185">Reference proteome</keyword>
<dbReference type="HOGENOM" id="CLU_159725_3_1_2"/>
<dbReference type="AlphaFoldDB" id="D2RHS0"/>
<dbReference type="STRING" id="572546.Arcpr_0782"/>
<evidence type="ECO:0000313" key="2">
    <source>
        <dbReference type="EMBL" id="ADB57845.1"/>
    </source>
</evidence>
<dbReference type="OrthoDB" id="140255at2157"/>
<dbReference type="Gene3D" id="1.10.10.10">
    <property type="entry name" value="Winged helix-like DNA-binding domain superfamily/Winged helix DNA-binding domain"/>
    <property type="match status" value="1"/>
</dbReference>
<evidence type="ECO:0000313" key="3">
    <source>
        <dbReference type="Proteomes" id="UP000001901"/>
    </source>
</evidence>
<accession>D2RHS0</accession>
<dbReference type="InterPro" id="IPR038723">
    <property type="entry name" value="ArnR1-like_HTH"/>
</dbReference>
<sequence length="83" mass="9747">MRDKRSRHEIIVEILEVAVGGANVTKIVYSANINFKMAQDYLSYLIKYGFIEILAKNGKKVYRTTDKGKTFIRKYKELEDLHY</sequence>
<dbReference type="PaxDb" id="572546-Arcpr_0782"/>
<dbReference type="EMBL" id="CP001857">
    <property type="protein sequence ID" value="ADB57845.1"/>
    <property type="molecule type" value="Genomic_DNA"/>
</dbReference>
<dbReference type="Proteomes" id="UP000001901">
    <property type="component" value="Chromosome"/>
</dbReference>
<dbReference type="eggNOG" id="arCOG01055">
    <property type="taxonomic scope" value="Archaea"/>
</dbReference>
<name>D2RHS0_ARCPA</name>
<dbReference type="Pfam" id="PF14947">
    <property type="entry name" value="HTH_45"/>
    <property type="match status" value="1"/>
</dbReference>
<dbReference type="KEGG" id="apo:Arcpr_0782"/>
<dbReference type="RefSeq" id="WP_012940181.1">
    <property type="nucleotide sequence ID" value="NC_013741.1"/>
</dbReference>
<proteinExistence type="predicted"/>
<evidence type="ECO:0000259" key="1">
    <source>
        <dbReference type="Pfam" id="PF14947"/>
    </source>
</evidence>
<dbReference type="InterPro" id="IPR036390">
    <property type="entry name" value="WH_DNA-bd_sf"/>
</dbReference>
<reference evidence="2 3" key="1">
    <citation type="journal article" date="2010" name="Stand. Genomic Sci.">
        <title>Complete genome sequence of Archaeoglobus profundus type strain (AV18).</title>
        <authorList>
            <person name="von Jan M."/>
            <person name="Lapidus A."/>
            <person name="Del Rio T.G."/>
            <person name="Copeland A."/>
            <person name="Tice H."/>
            <person name="Cheng J.F."/>
            <person name="Lucas S."/>
            <person name="Chen F."/>
            <person name="Nolan M."/>
            <person name="Goodwin L."/>
            <person name="Han C."/>
            <person name="Pitluck S."/>
            <person name="Liolios K."/>
            <person name="Ivanova N."/>
            <person name="Mavromatis K."/>
            <person name="Ovchinnikova G."/>
            <person name="Chertkov O."/>
            <person name="Pati A."/>
            <person name="Chen A."/>
            <person name="Palaniappan K."/>
            <person name="Land M."/>
            <person name="Hauser L."/>
            <person name="Chang Y.J."/>
            <person name="Jeffries C.D."/>
            <person name="Saunders E."/>
            <person name="Brettin T."/>
            <person name="Detter J.C."/>
            <person name="Chain P."/>
            <person name="Eichinger K."/>
            <person name="Huber H."/>
            <person name="Spring S."/>
            <person name="Rohde M."/>
            <person name="Goker M."/>
            <person name="Wirth R."/>
            <person name="Woyke T."/>
            <person name="Bristow J."/>
            <person name="Eisen J.A."/>
            <person name="Markowitz V."/>
            <person name="Hugenholtz P."/>
            <person name="Kyrpides N.C."/>
            <person name="Klenk H.P."/>
        </authorList>
    </citation>
    <scope>NUCLEOTIDE SEQUENCE [LARGE SCALE GENOMIC DNA]</scope>
    <source>
        <strain evidence="3">DSM 5631 / JCM 9629 / NBRC 100127 / Av18</strain>
    </source>
</reference>
<dbReference type="InterPro" id="IPR036388">
    <property type="entry name" value="WH-like_DNA-bd_sf"/>
</dbReference>
<dbReference type="GeneID" id="8739442"/>
<feature type="domain" description="ArnR1-like winged helix-turn-helix" evidence="1">
    <location>
        <begin position="4"/>
        <end position="81"/>
    </location>
</feature>
<dbReference type="SUPFAM" id="SSF46785">
    <property type="entry name" value="Winged helix' DNA-binding domain"/>
    <property type="match status" value="1"/>
</dbReference>
<gene>
    <name evidence="2" type="ordered locus">Arcpr_0782</name>
</gene>
<organism evidence="2 3">
    <name type="scientific">Archaeoglobus profundus (strain DSM 5631 / JCM 9629 / NBRC 100127 / Av18)</name>
    <dbReference type="NCBI Taxonomy" id="572546"/>
    <lineage>
        <taxon>Archaea</taxon>
        <taxon>Methanobacteriati</taxon>
        <taxon>Methanobacteriota</taxon>
        <taxon>Archaeoglobi</taxon>
        <taxon>Archaeoglobales</taxon>
        <taxon>Archaeoglobaceae</taxon>
        <taxon>Archaeoglobus</taxon>
    </lineage>
</organism>
<protein>
    <submittedName>
        <fullName evidence="2">Transcriptional regulator protein-like protein</fullName>
    </submittedName>
</protein>